<dbReference type="PANTHER" id="PTHR40572:SF1">
    <property type="entry name" value="PROTEIN BAX"/>
    <property type="match status" value="1"/>
</dbReference>
<proteinExistence type="predicted"/>
<sequence length="271" mass="31831">MRKSEFFALVATVLVATYSFISYQHKQQLQFTVSHDWPIIPKKVSTPPDFSAIRDVDTKKQTFFDYLRPGIAWENKRILEERVQLEHVRERFQNMTLNAKNMRFIKEIAARYNVKLVEEGIDNVLFDRLLKRVNIIPEGLVLVQAANESAWGTSRFAKQGNNFFGQWCYSSGCGLVPMQRSDGKSHEVAKFKSVQQSIHRYFMNVNRNRAYEDLREIRRQRQKQGKELHSVNAAMALADGLLKYSERGDDYVNDLKAMIRHNEHFWQHEQE</sequence>
<name>A0ABV5HIU4_9VIBR</name>
<evidence type="ECO:0000313" key="2">
    <source>
        <dbReference type="EMBL" id="MFB9134156.1"/>
    </source>
</evidence>
<gene>
    <name evidence="2" type="ORF">ACFFUV_04135</name>
</gene>
<organism evidence="2 3">
    <name type="scientific">Vibrio olivae</name>
    <dbReference type="NCBI Taxonomy" id="1243002"/>
    <lineage>
        <taxon>Bacteria</taxon>
        <taxon>Pseudomonadati</taxon>
        <taxon>Pseudomonadota</taxon>
        <taxon>Gammaproteobacteria</taxon>
        <taxon>Vibrionales</taxon>
        <taxon>Vibrionaceae</taxon>
        <taxon>Vibrio</taxon>
    </lineage>
</organism>
<dbReference type="InterPro" id="IPR053195">
    <property type="entry name" value="Bax-like"/>
</dbReference>
<dbReference type="RefSeq" id="WP_390189924.1">
    <property type="nucleotide sequence ID" value="NZ_JBHMEP010000001.1"/>
</dbReference>
<feature type="domain" description="Mannosyl-glycoprotein endo-beta-N-acetylglucosamidase-like" evidence="1">
    <location>
        <begin position="126"/>
        <end position="263"/>
    </location>
</feature>
<protein>
    <submittedName>
        <fullName evidence="2">Glucosaminidase domain-containing protein</fullName>
    </submittedName>
</protein>
<dbReference type="Pfam" id="PF01832">
    <property type="entry name" value="Glucosaminidase"/>
    <property type="match status" value="1"/>
</dbReference>
<comment type="caution">
    <text evidence="2">The sequence shown here is derived from an EMBL/GenBank/DDBJ whole genome shotgun (WGS) entry which is preliminary data.</text>
</comment>
<dbReference type="InterPro" id="IPR002901">
    <property type="entry name" value="MGlyc_endo_b_GlcNAc-like_dom"/>
</dbReference>
<dbReference type="PANTHER" id="PTHR40572">
    <property type="entry name" value="PROTEIN BAX"/>
    <property type="match status" value="1"/>
</dbReference>
<accession>A0ABV5HIU4</accession>
<dbReference type="Proteomes" id="UP001589645">
    <property type="component" value="Unassembled WGS sequence"/>
</dbReference>
<reference evidence="2 3" key="1">
    <citation type="submission" date="2024-09" db="EMBL/GenBank/DDBJ databases">
        <authorList>
            <person name="Sun Q."/>
            <person name="Mori K."/>
        </authorList>
    </citation>
    <scope>NUCLEOTIDE SEQUENCE [LARGE SCALE GENOMIC DNA]</scope>
    <source>
        <strain evidence="2 3">CECT 8064</strain>
    </source>
</reference>
<keyword evidence="3" id="KW-1185">Reference proteome</keyword>
<evidence type="ECO:0000313" key="3">
    <source>
        <dbReference type="Proteomes" id="UP001589645"/>
    </source>
</evidence>
<dbReference type="EMBL" id="JBHMEP010000001">
    <property type="protein sequence ID" value="MFB9134156.1"/>
    <property type="molecule type" value="Genomic_DNA"/>
</dbReference>
<evidence type="ECO:0000259" key="1">
    <source>
        <dbReference type="Pfam" id="PF01832"/>
    </source>
</evidence>
<dbReference type="Gene3D" id="1.10.530.10">
    <property type="match status" value="1"/>
</dbReference>